<evidence type="ECO:0000313" key="2">
    <source>
        <dbReference type="Proteomes" id="UP000805193"/>
    </source>
</evidence>
<organism evidence="1 2">
    <name type="scientific">Ixodes persulcatus</name>
    <name type="common">Taiga tick</name>
    <dbReference type="NCBI Taxonomy" id="34615"/>
    <lineage>
        <taxon>Eukaryota</taxon>
        <taxon>Metazoa</taxon>
        <taxon>Ecdysozoa</taxon>
        <taxon>Arthropoda</taxon>
        <taxon>Chelicerata</taxon>
        <taxon>Arachnida</taxon>
        <taxon>Acari</taxon>
        <taxon>Parasitiformes</taxon>
        <taxon>Ixodida</taxon>
        <taxon>Ixodoidea</taxon>
        <taxon>Ixodidae</taxon>
        <taxon>Ixodinae</taxon>
        <taxon>Ixodes</taxon>
    </lineage>
</organism>
<name>A0AC60PCN7_IXOPE</name>
<accession>A0AC60PCN7</accession>
<reference evidence="1 2" key="1">
    <citation type="journal article" date="2020" name="Cell">
        <title>Large-Scale Comparative Analyses of Tick Genomes Elucidate Their Genetic Diversity and Vector Capacities.</title>
        <authorList>
            <consortium name="Tick Genome and Microbiome Consortium (TIGMIC)"/>
            <person name="Jia N."/>
            <person name="Wang J."/>
            <person name="Shi W."/>
            <person name="Du L."/>
            <person name="Sun Y."/>
            <person name="Zhan W."/>
            <person name="Jiang J.F."/>
            <person name="Wang Q."/>
            <person name="Zhang B."/>
            <person name="Ji P."/>
            <person name="Bell-Sakyi L."/>
            <person name="Cui X.M."/>
            <person name="Yuan T.T."/>
            <person name="Jiang B.G."/>
            <person name="Yang W.F."/>
            <person name="Lam T.T."/>
            <person name="Chang Q.C."/>
            <person name="Ding S.J."/>
            <person name="Wang X.J."/>
            <person name="Zhu J.G."/>
            <person name="Ruan X.D."/>
            <person name="Zhao L."/>
            <person name="Wei J.T."/>
            <person name="Ye R.Z."/>
            <person name="Que T.C."/>
            <person name="Du C.H."/>
            <person name="Zhou Y.H."/>
            <person name="Cheng J.X."/>
            <person name="Dai P.F."/>
            <person name="Guo W.B."/>
            <person name="Han X.H."/>
            <person name="Huang E.J."/>
            <person name="Li L.F."/>
            <person name="Wei W."/>
            <person name="Gao Y.C."/>
            <person name="Liu J.Z."/>
            <person name="Shao H.Z."/>
            <person name="Wang X."/>
            <person name="Wang C.C."/>
            <person name="Yang T.C."/>
            <person name="Huo Q.B."/>
            <person name="Li W."/>
            <person name="Chen H.Y."/>
            <person name="Chen S.E."/>
            <person name="Zhou L.G."/>
            <person name="Ni X.B."/>
            <person name="Tian J.H."/>
            <person name="Sheng Y."/>
            <person name="Liu T."/>
            <person name="Pan Y.S."/>
            <person name="Xia L.Y."/>
            <person name="Li J."/>
            <person name="Zhao F."/>
            <person name="Cao W.C."/>
        </authorList>
    </citation>
    <scope>NUCLEOTIDE SEQUENCE [LARGE SCALE GENOMIC DNA]</scope>
    <source>
        <strain evidence="1">Iper-2018</strain>
    </source>
</reference>
<comment type="caution">
    <text evidence="1">The sequence shown here is derived from an EMBL/GenBank/DDBJ whole genome shotgun (WGS) entry which is preliminary data.</text>
</comment>
<keyword evidence="2" id="KW-1185">Reference proteome</keyword>
<feature type="non-terminal residue" evidence="1">
    <location>
        <position position="1"/>
    </location>
</feature>
<feature type="non-terminal residue" evidence="1">
    <location>
        <position position="248"/>
    </location>
</feature>
<sequence>LHAKTRKSRSERSSSRRHQAVYKKSARPPRVTGEVVFGLHPVLLALKTGRRELFSLHVRGSKLKDTGRPGASPLWTEILGLAEQRGLAPKRSSLANLDHLTENRTHQGICLDASQLPVPDGHRLLAASESSGVLNDRLWVLMDRIQDPMNFGAVLRSSYYFGVQKVFTTRTDSCRLSPVVSKASSGALEVMDLYSLQSPAEFLQPLKSKGWWVVGTAGVKQDGPFEGGLRSDLPWVLPPPDKPAILIV</sequence>
<evidence type="ECO:0000313" key="1">
    <source>
        <dbReference type="EMBL" id="KAG0417512.1"/>
    </source>
</evidence>
<gene>
    <name evidence="1" type="ORF">HPB47_005540</name>
</gene>
<dbReference type="EMBL" id="JABSTQ010010834">
    <property type="protein sequence ID" value="KAG0417512.1"/>
    <property type="molecule type" value="Genomic_DNA"/>
</dbReference>
<protein>
    <submittedName>
        <fullName evidence="1">Uncharacterized protein</fullName>
    </submittedName>
</protein>
<proteinExistence type="predicted"/>
<dbReference type="Proteomes" id="UP000805193">
    <property type="component" value="Unassembled WGS sequence"/>
</dbReference>